<keyword evidence="2" id="KW-0489">Methyltransferase</keyword>
<name>A0A031FT86_9MICO</name>
<dbReference type="PANTHER" id="PTHR43591">
    <property type="entry name" value="METHYLTRANSFERASE"/>
    <property type="match status" value="1"/>
</dbReference>
<dbReference type="CDD" id="cd02440">
    <property type="entry name" value="AdoMet_MTases"/>
    <property type="match status" value="1"/>
</dbReference>
<dbReference type="Proteomes" id="UP000024001">
    <property type="component" value="Unassembled WGS sequence"/>
</dbReference>
<proteinExistence type="predicted"/>
<reference evidence="2 3" key="1">
    <citation type="submission" date="2014-03" db="EMBL/GenBank/DDBJ databases">
        <title>Draft Genome Sequences of 13 Willow Endophytes.</title>
        <authorList>
            <person name="Gan H.Y."/>
            <person name="Gan H.M."/>
            <person name="Savka M.A."/>
            <person name="Hudson A.O."/>
        </authorList>
    </citation>
    <scope>NUCLEOTIDE SEQUENCE [LARGE SCALE GENOMIC DNA]</scope>
    <source>
        <strain evidence="2 3">RIT293</strain>
    </source>
</reference>
<comment type="caution">
    <text evidence="2">The sequence shown here is derived from an EMBL/GenBank/DDBJ whole genome shotgun (WGS) entry which is preliminary data.</text>
</comment>
<protein>
    <submittedName>
        <fullName evidence="2">SAM-dependent methyltransferase</fullName>
    </submittedName>
</protein>
<dbReference type="SUPFAM" id="SSF53335">
    <property type="entry name" value="S-adenosyl-L-methionine-dependent methyltransferases"/>
    <property type="match status" value="1"/>
</dbReference>
<dbReference type="Pfam" id="PF13847">
    <property type="entry name" value="Methyltransf_31"/>
    <property type="match status" value="1"/>
</dbReference>
<dbReference type="InterPro" id="IPR029063">
    <property type="entry name" value="SAM-dependent_MTases_sf"/>
</dbReference>
<keyword evidence="3" id="KW-1185">Reference proteome</keyword>
<evidence type="ECO:0000259" key="1">
    <source>
        <dbReference type="Pfam" id="PF13847"/>
    </source>
</evidence>
<dbReference type="InterPro" id="IPR025714">
    <property type="entry name" value="Methyltranfer_dom"/>
</dbReference>
<dbReference type="EMBL" id="JFYO01000006">
    <property type="protein sequence ID" value="EZP26835.1"/>
    <property type="molecule type" value="Genomic_DNA"/>
</dbReference>
<dbReference type="PANTHER" id="PTHR43591:SF24">
    <property type="entry name" value="2-METHOXY-6-POLYPRENYL-1,4-BENZOQUINOL METHYLASE, MITOCHONDRIAL"/>
    <property type="match status" value="1"/>
</dbReference>
<dbReference type="AlphaFoldDB" id="A0A031FT86"/>
<keyword evidence="2" id="KW-0808">Transferase</keyword>
<dbReference type="PATRIC" id="fig|273677.3.peg.2021"/>
<dbReference type="GO" id="GO:0032259">
    <property type="term" value="P:methylation"/>
    <property type="evidence" value="ECO:0007669"/>
    <property type="project" value="UniProtKB-KW"/>
</dbReference>
<dbReference type="OrthoDB" id="9795634at2"/>
<organism evidence="2 3">
    <name type="scientific">Microbacterium oleivorans</name>
    <dbReference type="NCBI Taxonomy" id="273677"/>
    <lineage>
        <taxon>Bacteria</taxon>
        <taxon>Bacillati</taxon>
        <taxon>Actinomycetota</taxon>
        <taxon>Actinomycetes</taxon>
        <taxon>Micrococcales</taxon>
        <taxon>Microbacteriaceae</taxon>
        <taxon>Microbacterium</taxon>
    </lineage>
</organism>
<accession>A0A031FT86</accession>
<feature type="domain" description="Methyltransferase" evidence="1">
    <location>
        <begin position="35"/>
        <end position="143"/>
    </location>
</feature>
<dbReference type="GO" id="GO:0008168">
    <property type="term" value="F:methyltransferase activity"/>
    <property type="evidence" value="ECO:0007669"/>
    <property type="project" value="UniProtKB-KW"/>
</dbReference>
<evidence type="ECO:0000313" key="2">
    <source>
        <dbReference type="EMBL" id="EZP26835.1"/>
    </source>
</evidence>
<evidence type="ECO:0000313" key="3">
    <source>
        <dbReference type="Proteomes" id="UP000024001"/>
    </source>
</evidence>
<dbReference type="RefSeq" id="WP_036312085.1">
    <property type="nucleotide sequence ID" value="NZ_JFYO01000006.1"/>
</dbReference>
<gene>
    <name evidence="2" type="ORF">BW34_02037</name>
</gene>
<dbReference type="Gene3D" id="3.40.50.150">
    <property type="entry name" value="Vaccinia Virus protein VP39"/>
    <property type="match status" value="1"/>
</dbReference>
<sequence length="267" mass="29190">MQTERYSHGHHESVLRAHAWRRAENSVGYLLPHLHSGASLLDVGSGPGTITVDLARRLAPGNVVGVDASADVVDQARAHAAAENVTNVTFETANAYDLDAADGSFDIVHTHQLLQHLARPVDALREFRRVAGADGLVAAREVDYAGIIIHPHVPALDEWLDLLLRMGRNNGGEPSAGRRLKSWAQDAGFTDITVSASTWLFETDEQREWWGGSWADRALHSSYADHALEQGLADRADLERISAGWREWAAAPDGWLLMPHGEILARG</sequence>
<dbReference type="eggNOG" id="COG2226">
    <property type="taxonomic scope" value="Bacteria"/>
</dbReference>